<feature type="transmembrane region" description="Helical" evidence="1">
    <location>
        <begin position="235"/>
        <end position="264"/>
    </location>
</feature>
<dbReference type="Proteomes" id="UP000179270">
    <property type="component" value="Unassembled WGS sequence"/>
</dbReference>
<name>A0A1F7I7R5_9BACT</name>
<accession>A0A1F7I7R5</accession>
<protein>
    <recommendedName>
        <fullName evidence="4">Glycosyltransferase RgtA/B/C/D-like domain-containing protein</fullName>
    </recommendedName>
</protein>
<dbReference type="EMBL" id="MGAF01000051">
    <property type="protein sequence ID" value="OGK39405.1"/>
    <property type="molecule type" value="Genomic_DNA"/>
</dbReference>
<proteinExistence type="predicted"/>
<keyword evidence="1" id="KW-0812">Transmembrane</keyword>
<gene>
    <name evidence="2" type="ORF">A3A74_06235</name>
</gene>
<reference evidence="2 3" key="1">
    <citation type="journal article" date="2016" name="Nat. Commun.">
        <title>Thousands of microbial genomes shed light on interconnected biogeochemical processes in an aquifer system.</title>
        <authorList>
            <person name="Anantharaman K."/>
            <person name="Brown C.T."/>
            <person name="Hug L.A."/>
            <person name="Sharon I."/>
            <person name="Castelle C.J."/>
            <person name="Probst A.J."/>
            <person name="Thomas B.C."/>
            <person name="Singh A."/>
            <person name="Wilkins M.J."/>
            <person name="Karaoz U."/>
            <person name="Brodie E.L."/>
            <person name="Williams K.H."/>
            <person name="Hubbard S.S."/>
            <person name="Banfield J.F."/>
        </authorList>
    </citation>
    <scope>NUCLEOTIDE SEQUENCE [LARGE SCALE GENOMIC DNA]</scope>
</reference>
<evidence type="ECO:0000313" key="3">
    <source>
        <dbReference type="Proteomes" id="UP000179270"/>
    </source>
</evidence>
<feature type="transmembrane region" description="Helical" evidence="1">
    <location>
        <begin position="5"/>
        <end position="23"/>
    </location>
</feature>
<sequence length="612" mass="71333">MKKNIWLVLTFVISFLFLFSSYIPNFYEASIANLLPADRVMTPAEHMYTYDYNVYLSKIRQGMEGGWSVVDKYDNNTNQKGIFLQMLYLLSGKFGGLIHLSPGLTFHLLRTVVSVFWVFTIIYLNFYFIKKPFWAFIGVLLSLFAASWPVFYQYQGSTWIGMHMSWWQELDVLKRISYIPHYTLNYIIISVLSILMTKYFNSQHPISNTQSNLNVKKFKKSGIENSLRVGNWKLIIIYFILFISFFIHPASGLLFLISWILYHLIRFIWKPNIQYLISNIYFTLILFLVSAIPLLYFQYVTSDYPWKSLVDFDKFNRYPVNVKEYILALGPVFFTGILGALVVLLKKEQKLLSLISWILGAFLAIFAFKKFPLQSELRFVQTANHIPLAILSVYFLNQLTQTMGKFLVGGEKGRDPANAQNFSSLSWFEHLREGISRQNLSKISEFFISLIIIIPIVALGLAQSYFSIKAQTDFIHQRVVAGQPLVPYPPQVMYPLKDMFNAFIWLDKNTKNEEVVLSHIYAGNYIPAYSGNFVYLGHNPETPHYDERVKKLETFYSGTMEEKDAKKFLKEENISYILYGPQEREKSVVDIKKYDFLKEDLRSNLVIIYAIN</sequence>
<feature type="transmembrane region" description="Helical" evidence="1">
    <location>
        <begin position="133"/>
        <end position="154"/>
    </location>
</feature>
<dbReference type="STRING" id="1802055.A3A74_06235"/>
<feature type="transmembrane region" description="Helical" evidence="1">
    <location>
        <begin position="183"/>
        <end position="200"/>
    </location>
</feature>
<keyword evidence="1" id="KW-0472">Membrane</keyword>
<evidence type="ECO:0000313" key="2">
    <source>
        <dbReference type="EMBL" id="OGK39405.1"/>
    </source>
</evidence>
<evidence type="ECO:0000256" key="1">
    <source>
        <dbReference type="SAM" id="Phobius"/>
    </source>
</evidence>
<feature type="transmembrane region" description="Helical" evidence="1">
    <location>
        <begin position="276"/>
        <end position="299"/>
    </location>
</feature>
<feature type="transmembrane region" description="Helical" evidence="1">
    <location>
        <begin position="351"/>
        <end position="368"/>
    </location>
</feature>
<feature type="transmembrane region" description="Helical" evidence="1">
    <location>
        <begin position="82"/>
        <end position="101"/>
    </location>
</feature>
<feature type="transmembrane region" description="Helical" evidence="1">
    <location>
        <begin position="325"/>
        <end position="344"/>
    </location>
</feature>
<organism evidence="2 3">
    <name type="scientific">Candidatus Roizmanbacteria bacterium RIFCSPLOWO2_01_FULL_35_13</name>
    <dbReference type="NCBI Taxonomy" id="1802055"/>
    <lineage>
        <taxon>Bacteria</taxon>
        <taxon>Candidatus Roizmaniibacteriota</taxon>
    </lineage>
</organism>
<keyword evidence="1" id="KW-1133">Transmembrane helix</keyword>
<dbReference type="AlphaFoldDB" id="A0A1F7I7R5"/>
<feature type="transmembrane region" description="Helical" evidence="1">
    <location>
        <begin position="108"/>
        <end position="127"/>
    </location>
</feature>
<evidence type="ECO:0008006" key="4">
    <source>
        <dbReference type="Google" id="ProtNLM"/>
    </source>
</evidence>
<feature type="transmembrane region" description="Helical" evidence="1">
    <location>
        <begin position="446"/>
        <end position="466"/>
    </location>
</feature>
<comment type="caution">
    <text evidence="2">The sequence shown here is derived from an EMBL/GenBank/DDBJ whole genome shotgun (WGS) entry which is preliminary data.</text>
</comment>